<name>A0ABU0NAS9_9SPHN</name>
<evidence type="ECO:0000313" key="2">
    <source>
        <dbReference type="EMBL" id="MDQ0566529.1"/>
    </source>
</evidence>
<evidence type="ECO:0000313" key="3">
    <source>
        <dbReference type="Proteomes" id="UP001238601"/>
    </source>
</evidence>
<proteinExistence type="predicted"/>
<dbReference type="SUPFAM" id="SSF52540">
    <property type="entry name" value="P-loop containing nucleoside triphosphate hydrolases"/>
    <property type="match status" value="1"/>
</dbReference>
<dbReference type="Proteomes" id="UP001238601">
    <property type="component" value="Unassembled WGS sequence"/>
</dbReference>
<dbReference type="EMBL" id="JAUSWK010000002">
    <property type="protein sequence ID" value="MDQ0566529.1"/>
    <property type="molecule type" value="Genomic_DNA"/>
</dbReference>
<dbReference type="Pfam" id="PF13521">
    <property type="entry name" value="AAA_28"/>
    <property type="match status" value="1"/>
</dbReference>
<feature type="domain" description="NadR/Ttd14 AAA" evidence="1">
    <location>
        <begin position="6"/>
        <end position="129"/>
    </location>
</feature>
<reference evidence="2 3" key="1">
    <citation type="submission" date="2023-07" db="EMBL/GenBank/DDBJ databases">
        <title>Genomic Encyclopedia of Type Strains, Phase IV (KMG-IV): sequencing the most valuable type-strain genomes for metagenomic binning, comparative biology and taxonomic classification.</title>
        <authorList>
            <person name="Goeker M."/>
        </authorList>
    </citation>
    <scope>NUCLEOTIDE SEQUENCE [LARGE SCALE GENOMIC DNA]</scope>
    <source>
        <strain evidence="2 3">DSM 14432</strain>
    </source>
</reference>
<comment type="caution">
    <text evidence="2">The sequence shown here is derived from an EMBL/GenBank/DDBJ whole genome shotgun (WGS) entry which is preliminary data.</text>
</comment>
<dbReference type="GeneID" id="93686894"/>
<accession>A0ABU0NAS9</accession>
<keyword evidence="3" id="KW-1185">Reference proteome</keyword>
<organism evidence="2 3">
    <name type="scientific">Qipengyuania citrea</name>
    <dbReference type="NCBI Taxonomy" id="225971"/>
    <lineage>
        <taxon>Bacteria</taxon>
        <taxon>Pseudomonadati</taxon>
        <taxon>Pseudomonadota</taxon>
        <taxon>Alphaproteobacteria</taxon>
        <taxon>Sphingomonadales</taxon>
        <taxon>Erythrobacteraceae</taxon>
        <taxon>Qipengyuania</taxon>
    </lineage>
</organism>
<dbReference type="Gene3D" id="3.40.50.300">
    <property type="entry name" value="P-loop containing nucleotide triphosphate hydrolases"/>
    <property type="match status" value="1"/>
</dbReference>
<gene>
    <name evidence="2" type="ORF">QOZ97_002062</name>
</gene>
<protein>
    <submittedName>
        <fullName evidence="2">ATPase</fullName>
    </submittedName>
</protein>
<evidence type="ECO:0000259" key="1">
    <source>
        <dbReference type="Pfam" id="PF13521"/>
    </source>
</evidence>
<dbReference type="InterPro" id="IPR027417">
    <property type="entry name" value="P-loop_NTPase"/>
</dbReference>
<sequence length="130" mass="14055">MPVQRAAITGALGAGKSTLLAELSRRGVATVSEVARTILKSAGGMALREEDPLAFGDAMLSAQLAAWDDTQIEGSVVFDRGFPDIAGFLRVEGLPVSDEITRACDEYRFEGPIFRAPPWRAIYTPDDERI</sequence>
<dbReference type="InterPro" id="IPR038727">
    <property type="entry name" value="NadR/Ttd14_AAA_dom"/>
</dbReference>
<dbReference type="RefSeq" id="WP_237452387.1">
    <property type="nucleotide sequence ID" value="NZ_JAUSWK010000002.1"/>
</dbReference>